<evidence type="ECO:0000256" key="7">
    <source>
        <dbReference type="ARBA" id="ARBA00023229"/>
    </source>
</evidence>
<organism evidence="13 14">
    <name type="scientific">Thermotomaculum hydrothermale</name>
    <dbReference type="NCBI Taxonomy" id="981385"/>
    <lineage>
        <taxon>Bacteria</taxon>
        <taxon>Pseudomonadati</taxon>
        <taxon>Acidobacteriota</taxon>
        <taxon>Holophagae</taxon>
        <taxon>Thermotomaculales</taxon>
        <taxon>Thermotomaculaceae</taxon>
        <taxon>Thermotomaculum</taxon>
    </lineage>
</organism>
<feature type="binding site" evidence="9">
    <location>
        <position position="121"/>
    </location>
    <ligand>
        <name>NADPH</name>
        <dbReference type="ChEBI" id="CHEBI:57783"/>
    </ligand>
</feature>
<evidence type="ECO:0000256" key="9">
    <source>
        <dbReference type="HAMAP-Rule" id="MF_00183"/>
    </source>
</evidence>
<feature type="binding site" evidence="9">
    <location>
        <position position="12"/>
    </location>
    <ligand>
        <name>NADPH</name>
        <dbReference type="ChEBI" id="CHEBI:57783"/>
    </ligand>
</feature>
<feature type="binding site" evidence="9">
    <location>
        <position position="147"/>
    </location>
    <ligand>
        <name>1-deoxy-D-xylulose 5-phosphate</name>
        <dbReference type="ChEBI" id="CHEBI:57792"/>
    </ligand>
</feature>
<feature type="binding site" evidence="9">
    <location>
        <position position="119"/>
    </location>
    <ligand>
        <name>NADPH</name>
        <dbReference type="ChEBI" id="CHEBI:57783"/>
    </ligand>
</feature>
<feature type="binding site" evidence="9">
    <location>
        <position position="13"/>
    </location>
    <ligand>
        <name>NADPH</name>
        <dbReference type="ChEBI" id="CHEBI:57783"/>
    </ligand>
</feature>
<feature type="binding site" evidence="9">
    <location>
        <position position="212"/>
    </location>
    <ligand>
        <name>1-deoxy-D-xylulose 5-phosphate</name>
        <dbReference type="ChEBI" id="CHEBI:57792"/>
    </ligand>
</feature>
<dbReference type="PANTHER" id="PTHR30525:SF0">
    <property type="entry name" value="1-DEOXY-D-XYLULOSE 5-PHOSPHATE REDUCTOISOMERASE, CHLOROPLASTIC"/>
    <property type="match status" value="1"/>
</dbReference>
<accession>A0A7R6SYE8</accession>
<evidence type="ECO:0000259" key="11">
    <source>
        <dbReference type="Pfam" id="PF08436"/>
    </source>
</evidence>
<dbReference type="GO" id="GO:0030604">
    <property type="term" value="F:1-deoxy-D-xylulose-5-phosphate reductoisomerase activity"/>
    <property type="evidence" value="ECO:0007669"/>
    <property type="project" value="UniProtKB-UniRule"/>
</dbReference>
<dbReference type="Pfam" id="PF13288">
    <property type="entry name" value="DXPR_C"/>
    <property type="match status" value="1"/>
</dbReference>
<dbReference type="InterPro" id="IPR036291">
    <property type="entry name" value="NAD(P)-bd_dom_sf"/>
</dbReference>
<keyword evidence="5 9" id="KW-0560">Oxidoreductase</keyword>
<evidence type="ECO:0000313" key="13">
    <source>
        <dbReference type="EMBL" id="BBB32699.1"/>
    </source>
</evidence>
<protein>
    <recommendedName>
        <fullName evidence="9">1-deoxy-D-xylulose 5-phosphate reductoisomerase</fullName>
        <shortName evidence="9">DXP reductoisomerase</shortName>
        <ecNumber evidence="9">1.1.1.267</ecNumber>
    </recommendedName>
    <alternativeName>
        <fullName evidence="9">1-deoxyxylulose-5-phosphate reductoisomerase</fullName>
    </alternativeName>
    <alternativeName>
        <fullName evidence="9">2-C-methyl-D-erythritol 4-phosphate synthase</fullName>
    </alternativeName>
</protein>
<dbReference type="Pfam" id="PF08436">
    <property type="entry name" value="DXP_redisom_C"/>
    <property type="match status" value="1"/>
</dbReference>
<comment type="pathway">
    <text evidence="1 9">Isoprenoid biosynthesis; isopentenyl diphosphate biosynthesis via DXP pathway; isopentenyl diphosphate from 1-deoxy-D-xylulose 5-phosphate: step 1/6.</text>
</comment>
<evidence type="ECO:0000256" key="6">
    <source>
        <dbReference type="ARBA" id="ARBA00023211"/>
    </source>
</evidence>
<dbReference type="FunFam" id="3.40.50.720:FF:000045">
    <property type="entry name" value="1-deoxy-D-xylulose 5-phosphate reductoisomerase"/>
    <property type="match status" value="1"/>
</dbReference>
<dbReference type="KEGG" id="thyd:TTHT_1168"/>
<dbReference type="GO" id="GO:0051484">
    <property type="term" value="P:isopentenyl diphosphate biosynthetic process, methylerythritol 4-phosphate pathway involved in terpenoid biosynthetic process"/>
    <property type="evidence" value="ECO:0007669"/>
    <property type="project" value="UniProtKB-ARBA"/>
</dbReference>
<evidence type="ECO:0000256" key="3">
    <source>
        <dbReference type="ARBA" id="ARBA00022723"/>
    </source>
</evidence>
<name>A0A7R6SYE8_9BACT</name>
<evidence type="ECO:0000256" key="4">
    <source>
        <dbReference type="ARBA" id="ARBA00022857"/>
    </source>
</evidence>
<dbReference type="AlphaFoldDB" id="A0A7R6SYE8"/>
<evidence type="ECO:0000259" key="10">
    <source>
        <dbReference type="Pfam" id="PF02670"/>
    </source>
</evidence>
<feature type="binding site" evidence="9">
    <location>
        <position position="216"/>
    </location>
    <ligand>
        <name>Mn(2+)</name>
        <dbReference type="ChEBI" id="CHEBI:29035"/>
    </ligand>
</feature>
<dbReference type="PIRSF" id="PIRSF006205">
    <property type="entry name" value="Dxp_reductismrs"/>
    <property type="match status" value="1"/>
</dbReference>
<dbReference type="EC" id="1.1.1.267" evidence="9"/>
<keyword evidence="4 9" id="KW-0521">NADP</keyword>
<dbReference type="SUPFAM" id="SSF55347">
    <property type="entry name" value="Glyceraldehyde-3-phosphate dehydrogenase-like, C-terminal domain"/>
    <property type="match status" value="1"/>
</dbReference>
<evidence type="ECO:0000256" key="8">
    <source>
        <dbReference type="ARBA" id="ARBA00048543"/>
    </source>
</evidence>
<comment type="function">
    <text evidence="9">Catalyzes the NADPH-dependent rearrangement and reduction of 1-deoxy-D-xylulose-5-phosphate (DXP) to 2-C-methyl-D-erythritol 4-phosphate (MEP).</text>
</comment>
<evidence type="ECO:0000256" key="2">
    <source>
        <dbReference type="ARBA" id="ARBA00006825"/>
    </source>
</evidence>
<feature type="binding site" evidence="9">
    <location>
        <position position="36"/>
    </location>
    <ligand>
        <name>NADPH</name>
        <dbReference type="ChEBI" id="CHEBI:57783"/>
    </ligand>
</feature>
<dbReference type="Proteomes" id="UP000595564">
    <property type="component" value="Chromosome"/>
</dbReference>
<sequence length="383" mass="43145">MKTLKIYGSTGSIGKSCLKLLKLKREDFSVKLLAAGNNIDLLKEQIVEFQPEFATIFNGEKAKELKTFLENLSIKTSFIPFEESFSLESDITLSAIVGSAGLIPTFKSIPYTKRLALANKESMVLAGEFVNSECEKYNTELIPVDSEHNAIHQSLRAGKKHEVKSLILTASGGPFFGKGVEELKNVTVAQTLNHPTWDMGQKITVDSATLMNKGLEVIEAHFLFGIDYDKINVRIHPQSVVHSMVEFIDGSIICQMGKTDMMLPIQYALYFPERVHTEDFSFDFGKALRLDFFEPDIETFKSLKLAYKCGKGDIGDRVILNSANEVAVNYFLDEKIKFLQIPEFIERMLDKIERPVIRTIGDVIDFNERVKNICIEEVKSGNF</sequence>
<dbReference type="Gene3D" id="3.40.50.720">
    <property type="entry name" value="NAD(P)-binding Rossmann-like Domain"/>
    <property type="match status" value="1"/>
</dbReference>
<reference evidence="13 14" key="1">
    <citation type="journal article" date="2012" name="Extremophiles">
        <title>Thermotomaculum hydrothermale gen. nov., sp. nov., a novel heterotrophic thermophile within the phylum Acidobacteria from a deep-sea hydrothermal vent chimney in the Southern Okinawa Trough.</title>
        <authorList>
            <person name="Izumi H."/>
            <person name="Nunoura T."/>
            <person name="Miyazaki M."/>
            <person name="Mino S."/>
            <person name="Toki T."/>
            <person name="Takai K."/>
            <person name="Sako Y."/>
            <person name="Sawabe T."/>
            <person name="Nakagawa S."/>
        </authorList>
    </citation>
    <scope>NUCLEOTIDE SEQUENCE [LARGE SCALE GENOMIC DNA]</scope>
    <source>
        <strain evidence="13 14">AC55</strain>
    </source>
</reference>
<comment type="catalytic activity">
    <reaction evidence="8">
        <text>2-C-methyl-D-erythritol 4-phosphate + NADP(+) = 1-deoxy-D-xylulose 5-phosphate + NADPH + H(+)</text>
        <dbReference type="Rhea" id="RHEA:13717"/>
        <dbReference type="ChEBI" id="CHEBI:15378"/>
        <dbReference type="ChEBI" id="CHEBI:57783"/>
        <dbReference type="ChEBI" id="CHEBI:57792"/>
        <dbReference type="ChEBI" id="CHEBI:58262"/>
        <dbReference type="ChEBI" id="CHEBI:58349"/>
        <dbReference type="EC" id="1.1.1.267"/>
    </reaction>
    <physiologicalReaction direction="right-to-left" evidence="8">
        <dbReference type="Rhea" id="RHEA:13719"/>
    </physiologicalReaction>
</comment>
<dbReference type="GO" id="GO:0070402">
    <property type="term" value="F:NADPH binding"/>
    <property type="evidence" value="ECO:0007669"/>
    <property type="project" value="InterPro"/>
</dbReference>
<feature type="binding site" evidence="9">
    <location>
        <position position="213"/>
    </location>
    <ligand>
        <name>1-deoxy-D-xylulose 5-phosphate</name>
        <dbReference type="ChEBI" id="CHEBI:57792"/>
    </ligand>
</feature>
<dbReference type="RefSeq" id="WP_201327001.1">
    <property type="nucleotide sequence ID" value="NZ_AP017470.1"/>
</dbReference>
<keyword evidence="3 9" id="KW-0479">Metal-binding</keyword>
<evidence type="ECO:0000256" key="1">
    <source>
        <dbReference type="ARBA" id="ARBA00005094"/>
    </source>
</evidence>
<feature type="domain" description="1-deoxy-D-xylulose 5-phosphate reductoisomerase C-terminal" evidence="11">
    <location>
        <begin position="141"/>
        <end position="224"/>
    </location>
</feature>
<feature type="binding site" evidence="9">
    <location>
        <position position="171"/>
    </location>
    <ligand>
        <name>1-deoxy-D-xylulose 5-phosphate</name>
        <dbReference type="ChEBI" id="CHEBI:57792"/>
    </ligand>
</feature>
<keyword evidence="9" id="KW-0460">Magnesium</keyword>
<feature type="binding site" evidence="9">
    <location>
        <position position="145"/>
    </location>
    <ligand>
        <name>Mn(2+)</name>
        <dbReference type="ChEBI" id="CHEBI:29035"/>
    </ligand>
</feature>
<feature type="binding site" evidence="9">
    <location>
        <position position="194"/>
    </location>
    <ligand>
        <name>1-deoxy-D-xylulose 5-phosphate</name>
        <dbReference type="ChEBI" id="CHEBI:57792"/>
    </ligand>
</feature>
<gene>
    <name evidence="9 13" type="primary">dxr</name>
    <name evidence="13" type="ORF">TTHT_1168</name>
</gene>
<dbReference type="EMBL" id="AP017470">
    <property type="protein sequence ID" value="BBB32699.1"/>
    <property type="molecule type" value="Genomic_DNA"/>
</dbReference>
<dbReference type="Pfam" id="PF02670">
    <property type="entry name" value="DXP_reductoisom"/>
    <property type="match status" value="1"/>
</dbReference>
<comment type="caution">
    <text evidence="9">Lacks conserved residue(s) required for the propagation of feature annotation.</text>
</comment>
<dbReference type="InterPro" id="IPR003821">
    <property type="entry name" value="DXP_reductoisomerase"/>
</dbReference>
<dbReference type="Gene3D" id="1.10.1740.10">
    <property type="match status" value="1"/>
</dbReference>
<feature type="binding site" evidence="9">
    <location>
        <position position="10"/>
    </location>
    <ligand>
        <name>NADPH</name>
        <dbReference type="ChEBI" id="CHEBI:57783"/>
    </ligand>
</feature>
<dbReference type="NCBIfam" id="TIGR00243">
    <property type="entry name" value="Dxr"/>
    <property type="match status" value="1"/>
</dbReference>
<keyword evidence="6 9" id="KW-0464">Manganese</keyword>
<feature type="binding site" evidence="9">
    <location>
        <position position="216"/>
    </location>
    <ligand>
        <name>1-deoxy-D-xylulose 5-phosphate</name>
        <dbReference type="ChEBI" id="CHEBI:57792"/>
    </ligand>
</feature>
<feature type="binding site" evidence="9">
    <location>
        <position position="146"/>
    </location>
    <ligand>
        <name>1-deoxy-D-xylulose 5-phosphate</name>
        <dbReference type="ChEBI" id="CHEBI:57792"/>
    </ligand>
</feature>
<feature type="binding site" evidence="9">
    <location>
        <position position="11"/>
    </location>
    <ligand>
        <name>NADPH</name>
        <dbReference type="ChEBI" id="CHEBI:57783"/>
    </ligand>
</feature>
<feature type="domain" description="1-deoxy-D-xylulose 5-phosphate reductoisomerase N-terminal" evidence="10">
    <location>
        <begin position="5"/>
        <end position="127"/>
    </location>
</feature>
<dbReference type="SUPFAM" id="SSF69055">
    <property type="entry name" value="1-deoxy-D-xylulose-5-phosphate reductoisomerase, C-terminal domain"/>
    <property type="match status" value="1"/>
</dbReference>
<evidence type="ECO:0000313" key="14">
    <source>
        <dbReference type="Proteomes" id="UP000595564"/>
    </source>
</evidence>
<dbReference type="InterPro" id="IPR026877">
    <property type="entry name" value="DXPR_C"/>
</dbReference>
<dbReference type="GO" id="GO:0016853">
    <property type="term" value="F:isomerase activity"/>
    <property type="evidence" value="ECO:0007669"/>
    <property type="project" value="UniProtKB-KW"/>
</dbReference>
<dbReference type="SUPFAM" id="SSF51735">
    <property type="entry name" value="NAD(P)-binding Rossmann-fold domains"/>
    <property type="match status" value="1"/>
</dbReference>
<feature type="binding site" evidence="9">
    <location>
        <position position="147"/>
    </location>
    <ligand>
        <name>Mn(2+)</name>
        <dbReference type="ChEBI" id="CHEBI:29035"/>
    </ligand>
</feature>
<feature type="binding site" evidence="9">
    <location>
        <position position="38"/>
    </location>
    <ligand>
        <name>NADPH</name>
        <dbReference type="ChEBI" id="CHEBI:57783"/>
    </ligand>
</feature>
<dbReference type="InterPro" id="IPR013512">
    <property type="entry name" value="DXP_reductoisomerase_N"/>
</dbReference>
<keyword evidence="13" id="KW-0413">Isomerase</keyword>
<proteinExistence type="inferred from homology"/>
<dbReference type="InterPro" id="IPR013644">
    <property type="entry name" value="DXP_reductoisomerase_C"/>
</dbReference>
<keyword evidence="14" id="KW-1185">Reference proteome</keyword>
<dbReference type="InterPro" id="IPR036169">
    <property type="entry name" value="DXPR_C_sf"/>
</dbReference>
<evidence type="ECO:0000256" key="5">
    <source>
        <dbReference type="ARBA" id="ARBA00023002"/>
    </source>
</evidence>
<dbReference type="GO" id="GO:0030145">
    <property type="term" value="F:manganese ion binding"/>
    <property type="evidence" value="ECO:0007669"/>
    <property type="project" value="TreeGrafter"/>
</dbReference>
<feature type="domain" description="DXP reductoisomerase C-terminal" evidence="12">
    <location>
        <begin position="256"/>
        <end position="372"/>
    </location>
</feature>
<feature type="binding site" evidence="9">
    <location>
        <position position="120"/>
    </location>
    <ligand>
        <name>1-deoxy-D-xylulose 5-phosphate</name>
        <dbReference type="ChEBI" id="CHEBI:57792"/>
    </ligand>
</feature>
<comment type="similarity">
    <text evidence="2 9">Belongs to the DXR family.</text>
</comment>
<comment type="cofactor">
    <cofactor evidence="9">
        <name>Mg(2+)</name>
        <dbReference type="ChEBI" id="CHEBI:18420"/>
    </cofactor>
    <cofactor evidence="9">
        <name>Mn(2+)</name>
        <dbReference type="ChEBI" id="CHEBI:29035"/>
    </cofactor>
</comment>
<evidence type="ECO:0000259" key="12">
    <source>
        <dbReference type="Pfam" id="PF13288"/>
    </source>
</evidence>
<keyword evidence="7 9" id="KW-0414">Isoprene biosynthesis</keyword>
<feature type="binding site" evidence="9">
    <location>
        <position position="207"/>
    </location>
    <ligand>
        <name>1-deoxy-D-xylulose 5-phosphate</name>
        <dbReference type="ChEBI" id="CHEBI:57792"/>
    </ligand>
</feature>
<dbReference type="UniPathway" id="UPA00056">
    <property type="reaction ID" value="UER00092"/>
</dbReference>
<dbReference type="HAMAP" id="MF_00183">
    <property type="entry name" value="DXP_reductoisom"/>
    <property type="match status" value="1"/>
</dbReference>
<dbReference type="PANTHER" id="PTHR30525">
    <property type="entry name" value="1-DEOXY-D-XYLULOSE 5-PHOSPHATE REDUCTOISOMERASE"/>
    <property type="match status" value="1"/>
</dbReference>
<feature type="binding site" evidence="9">
    <location>
        <position position="200"/>
    </location>
    <ligand>
        <name>NADPH</name>
        <dbReference type="ChEBI" id="CHEBI:57783"/>
    </ligand>
</feature>